<evidence type="ECO:0000256" key="9">
    <source>
        <dbReference type="ARBA" id="ARBA00023242"/>
    </source>
</evidence>
<keyword evidence="4" id="KW-0963">Cytoplasm</keyword>
<dbReference type="InterPro" id="IPR038168">
    <property type="entry name" value="TF_DP_C_sf"/>
</dbReference>
<dbReference type="AlphaFoldDB" id="A0A921QZ62"/>
<dbReference type="GO" id="GO:0070176">
    <property type="term" value="C:DRM complex"/>
    <property type="evidence" value="ECO:0007669"/>
    <property type="project" value="UniProtKB-ARBA"/>
</dbReference>
<evidence type="ECO:0000256" key="2">
    <source>
        <dbReference type="ARBA" id="ARBA00004496"/>
    </source>
</evidence>
<dbReference type="InterPro" id="IPR037241">
    <property type="entry name" value="E2F-DP_heterodim"/>
</dbReference>
<dbReference type="PIRSF" id="PIRSF009404">
    <property type="entry name" value="Transcription_factor_DP"/>
    <property type="match status" value="1"/>
</dbReference>
<dbReference type="Pfam" id="PF08781">
    <property type="entry name" value="DP"/>
    <property type="match status" value="1"/>
</dbReference>
<organism evidence="17 18">
    <name type="scientific">Sorghum bicolor</name>
    <name type="common">Sorghum</name>
    <name type="synonym">Sorghum vulgare</name>
    <dbReference type="NCBI Taxonomy" id="4558"/>
    <lineage>
        <taxon>Eukaryota</taxon>
        <taxon>Viridiplantae</taxon>
        <taxon>Streptophyta</taxon>
        <taxon>Embryophyta</taxon>
        <taxon>Tracheophyta</taxon>
        <taxon>Spermatophyta</taxon>
        <taxon>Magnoliopsida</taxon>
        <taxon>Liliopsida</taxon>
        <taxon>Poales</taxon>
        <taxon>Poaceae</taxon>
        <taxon>PACMAD clade</taxon>
        <taxon>Panicoideae</taxon>
        <taxon>Andropogonodae</taxon>
        <taxon>Andropogoneae</taxon>
        <taxon>Sorghinae</taxon>
        <taxon>Sorghum</taxon>
    </lineage>
</organism>
<evidence type="ECO:0000256" key="8">
    <source>
        <dbReference type="ARBA" id="ARBA00023163"/>
    </source>
</evidence>
<evidence type="ECO:0000256" key="10">
    <source>
        <dbReference type="ARBA" id="ARBA00023306"/>
    </source>
</evidence>
<feature type="domain" description="E2F/DP family winged-helix DNA-binding" evidence="16">
    <location>
        <begin position="76"/>
        <end position="164"/>
    </location>
</feature>
<name>A0A921QZ62_SORBI</name>
<evidence type="ECO:0000259" key="16">
    <source>
        <dbReference type="SMART" id="SM01372"/>
    </source>
</evidence>
<feature type="region of interest" description="Disordered" evidence="14">
    <location>
        <begin position="288"/>
        <end position="334"/>
    </location>
</feature>
<keyword evidence="7 11" id="KW-0238">DNA-binding</keyword>
<evidence type="ECO:0000259" key="15">
    <source>
        <dbReference type="SMART" id="SM01138"/>
    </source>
</evidence>
<dbReference type="SMART" id="SM01372">
    <property type="entry name" value="E2F_TDP"/>
    <property type="match status" value="1"/>
</dbReference>
<dbReference type="PANTHER" id="PTHR12548">
    <property type="entry name" value="TRANSCRIPTION FACTOR DP"/>
    <property type="match status" value="1"/>
</dbReference>
<dbReference type="SMART" id="SM01138">
    <property type="entry name" value="DP"/>
    <property type="match status" value="1"/>
</dbReference>
<dbReference type="Proteomes" id="UP000807115">
    <property type="component" value="Chromosome 5"/>
</dbReference>
<dbReference type="GO" id="GO:0006355">
    <property type="term" value="P:regulation of DNA-templated transcription"/>
    <property type="evidence" value="ECO:0007669"/>
    <property type="project" value="InterPro"/>
</dbReference>
<evidence type="ECO:0000256" key="3">
    <source>
        <dbReference type="ARBA" id="ARBA00010940"/>
    </source>
</evidence>
<evidence type="ECO:0008006" key="19">
    <source>
        <dbReference type="Google" id="ProtNLM"/>
    </source>
</evidence>
<keyword evidence="6 13" id="KW-0175">Coiled coil</keyword>
<feature type="domain" description="Transcription factor DP C-terminal" evidence="15">
    <location>
        <begin position="171"/>
        <end position="332"/>
    </location>
</feature>
<evidence type="ECO:0000256" key="7">
    <source>
        <dbReference type="ARBA" id="ARBA00023125"/>
    </source>
</evidence>
<dbReference type="Gramene" id="EES08854">
    <property type="protein sequence ID" value="EES08854"/>
    <property type="gene ID" value="SORBI_3005G189100"/>
</dbReference>
<dbReference type="KEGG" id="sbi:8079108"/>
<proteinExistence type="inferred from homology"/>
<evidence type="ECO:0000256" key="14">
    <source>
        <dbReference type="SAM" id="MobiDB-lite"/>
    </source>
</evidence>
<evidence type="ECO:0000256" key="12">
    <source>
        <dbReference type="RuleBase" id="RU003796"/>
    </source>
</evidence>
<reference evidence="17" key="1">
    <citation type="journal article" date="2019" name="BMC Genomics">
        <title>A new reference genome for Sorghum bicolor reveals high levels of sequence similarity between sweet and grain genotypes: implications for the genetics of sugar metabolism.</title>
        <authorList>
            <person name="Cooper E.A."/>
            <person name="Brenton Z.W."/>
            <person name="Flinn B.S."/>
            <person name="Jenkins J."/>
            <person name="Shu S."/>
            <person name="Flowers D."/>
            <person name="Luo F."/>
            <person name="Wang Y."/>
            <person name="Xia P."/>
            <person name="Barry K."/>
            <person name="Daum C."/>
            <person name="Lipzen A."/>
            <person name="Yoshinaga Y."/>
            <person name="Schmutz J."/>
            <person name="Saski C."/>
            <person name="Vermerris W."/>
            <person name="Kresovich S."/>
        </authorList>
    </citation>
    <scope>NUCLEOTIDE SEQUENCE</scope>
</reference>
<dbReference type="GO" id="GO:0051726">
    <property type="term" value="P:regulation of cell cycle"/>
    <property type="evidence" value="ECO:0007669"/>
    <property type="project" value="InterPro"/>
</dbReference>
<evidence type="ECO:0000313" key="17">
    <source>
        <dbReference type="EMBL" id="KAG0530657.1"/>
    </source>
</evidence>
<dbReference type="InterPro" id="IPR014889">
    <property type="entry name" value="Transc_factor_DP_C"/>
</dbReference>
<evidence type="ECO:0000256" key="1">
    <source>
        <dbReference type="ARBA" id="ARBA00004123"/>
    </source>
</evidence>
<keyword evidence="10" id="KW-0131">Cell cycle</keyword>
<feature type="coiled-coil region" evidence="13">
    <location>
        <begin position="173"/>
        <end position="207"/>
    </location>
</feature>
<gene>
    <name evidence="17" type="ORF">BDA96_05G205700</name>
</gene>
<comment type="subcellular location">
    <subcellularLocation>
        <location evidence="2">Cytoplasm</location>
    </subcellularLocation>
    <subcellularLocation>
        <location evidence="1 11 12">Nucleus</location>
    </subcellularLocation>
</comment>
<evidence type="ECO:0000256" key="5">
    <source>
        <dbReference type="ARBA" id="ARBA00023015"/>
    </source>
</evidence>
<dbReference type="InterPro" id="IPR036390">
    <property type="entry name" value="WH_DNA-bd_sf"/>
</dbReference>
<comment type="similarity">
    <text evidence="3 11 12">Belongs to the E2F/DP family.</text>
</comment>
<accession>A0A921QZ62</accession>
<dbReference type="SUPFAM" id="SSF144074">
    <property type="entry name" value="E2F-DP heterodimerization region"/>
    <property type="match status" value="1"/>
</dbReference>
<evidence type="ECO:0000256" key="13">
    <source>
        <dbReference type="SAM" id="Coils"/>
    </source>
</evidence>
<dbReference type="OrthoDB" id="552115at2759"/>
<dbReference type="Pfam" id="PF02319">
    <property type="entry name" value="WHD_E2F_TDP"/>
    <property type="match status" value="1"/>
</dbReference>
<dbReference type="GO" id="GO:0003677">
    <property type="term" value="F:DNA binding"/>
    <property type="evidence" value="ECO:0007669"/>
    <property type="project" value="UniProtKB-UniRule"/>
</dbReference>
<dbReference type="Gene3D" id="1.10.10.10">
    <property type="entry name" value="Winged helix-like DNA-binding domain superfamily/Winged helix DNA-binding domain"/>
    <property type="match status" value="1"/>
</dbReference>
<dbReference type="CDD" id="cd14458">
    <property type="entry name" value="DP_DD"/>
    <property type="match status" value="1"/>
</dbReference>
<dbReference type="SUPFAM" id="SSF46785">
    <property type="entry name" value="Winged helix' DNA-binding domain"/>
    <property type="match status" value="1"/>
</dbReference>
<reference evidence="17" key="2">
    <citation type="submission" date="2020-10" db="EMBL/GenBank/DDBJ databases">
        <authorList>
            <person name="Cooper E.A."/>
            <person name="Brenton Z.W."/>
            <person name="Flinn B.S."/>
            <person name="Jenkins J."/>
            <person name="Shu S."/>
            <person name="Flowers D."/>
            <person name="Luo F."/>
            <person name="Wang Y."/>
            <person name="Xia P."/>
            <person name="Barry K."/>
            <person name="Daum C."/>
            <person name="Lipzen A."/>
            <person name="Yoshinaga Y."/>
            <person name="Schmutz J."/>
            <person name="Saski C."/>
            <person name="Vermerris W."/>
            <person name="Kresovich S."/>
        </authorList>
    </citation>
    <scope>NUCLEOTIDE SEQUENCE</scope>
</reference>
<comment type="function">
    <text evidence="11">Involved in the regulation of the G1/S transition. Increases the DNA binding activity of E2F proteins after heterodimerization.</text>
</comment>
<keyword evidence="5 11" id="KW-0805">Transcription regulation</keyword>
<keyword evidence="8 11" id="KW-0804">Transcription</keyword>
<dbReference type="FunFam" id="1.10.10.10:FF:000187">
    <property type="entry name" value="Transcription factor-like protein DPB"/>
    <property type="match status" value="1"/>
</dbReference>
<evidence type="ECO:0000313" key="18">
    <source>
        <dbReference type="Proteomes" id="UP000807115"/>
    </source>
</evidence>
<feature type="compositionally biased region" description="Polar residues" evidence="14">
    <location>
        <begin position="292"/>
        <end position="304"/>
    </location>
</feature>
<feature type="region of interest" description="Disordered" evidence="14">
    <location>
        <begin position="1"/>
        <end position="84"/>
    </location>
</feature>
<keyword evidence="9 11" id="KW-0539">Nucleus</keyword>
<dbReference type="InterPro" id="IPR015648">
    <property type="entry name" value="Transcrpt_fac_DP"/>
</dbReference>
<comment type="caution">
    <text evidence="17">The sequence shown here is derived from an EMBL/GenBank/DDBJ whole genome shotgun (WGS) entry which is preliminary data.</text>
</comment>
<evidence type="ECO:0000256" key="6">
    <source>
        <dbReference type="ARBA" id="ARBA00023054"/>
    </source>
</evidence>
<dbReference type="InterPro" id="IPR036388">
    <property type="entry name" value="WH-like_DNA-bd_sf"/>
</dbReference>
<dbReference type="GO" id="GO:0005737">
    <property type="term" value="C:cytoplasm"/>
    <property type="evidence" value="ECO:0007669"/>
    <property type="project" value="UniProtKB-SubCell"/>
</dbReference>
<dbReference type="Gene3D" id="1.20.140.80">
    <property type="entry name" value="Transcription factor DP"/>
    <property type="match status" value="1"/>
</dbReference>
<protein>
    <recommendedName>
        <fullName evidence="19">E2F/DP family winged-helix DNA-binding domain-containing protein</fullName>
    </recommendedName>
</protein>
<feature type="compositionally biased region" description="Gly residues" evidence="14">
    <location>
        <begin position="1"/>
        <end position="10"/>
    </location>
</feature>
<sequence length="334" mass="36505">MPTTGGGGGSSASDKGGSASSSSASLPTPPPCESTVAWPLPLNGLDIPGDDTPSSQPAATASKKKRRGARAVGPDKNGGGLRQFSMRVREKVESKGRTTYNEVADELVAEFLDPKTNIDTLDHDNPSAQQYDEKNIRRRVYDALNVLKAMDIISKDKKEIQWKGLPKTSMNDIEELKKEVTGLKDRIKKKNEYLQELEEQYVCLQNLGRRNKQLYELGVAPSRTLALPFILLQTRHGANVQVELSEDEQTVHVDFDSAPYELRDESFVMKAMGLCGKQENDCTQAPVANGGECSSTPNNHWDQTPQPPSGPRGVRVPNAPPIPGILKGPVKHEH</sequence>
<feature type="compositionally biased region" description="Low complexity" evidence="14">
    <location>
        <begin position="11"/>
        <end position="25"/>
    </location>
</feature>
<dbReference type="EMBL" id="CM027684">
    <property type="protein sequence ID" value="KAG0530657.1"/>
    <property type="molecule type" value="Genomic_DNA"/>
</dbReference>
<dbReference type="PANTHER" id="PTHR12548:SF18">
    <property type="entry name" value="DP TF"/>
    <property type="match status" value="1"/>
</dbReference>
<evidence type="ECO:0000256" key="11">
    <source>
        <dbReference type="PIRNR" id="PIRNR009404"/>
    </source>
</evidence>
<dbReference type="OMA" id="PPCESTV"/>
<evidence type="ECO:0000256" key="4">
    <source>
        <dbReference type="ARBA" id="ARBA00022490"/>
    </source>
</evidence>
<dbReference type="InterPro" id="IPR003316">
    <property type="entry name" value="E2F_WHTH_DNA-bd_dom"/>
</dbReference>